<dbReference type="EMBL" id="AWWH01000048">
    <property type="protein sequence ID" value="ETA74721.1"/>
    <property type="molecule type" value="Genomic_DNA"/>
</dbReference>
<reference evidence="5 6" key="1">
    <citation type="journal article" date="2014" name="Genome Announc.">
        <title>The Genome of the Predominant Equine Lactobacillus Species, Lactobacillus equi, Is Reflective of Its Lifestyle Adaptations to an Herbivorous Host.</title>
        <authorList>
            <person name="O'Donnell M.M."/>
            <person name="Harris H.M."/>
            <person name="O'Toole P.W."/>
            <person name="Ross R.P."/>
        </authorList>
    </citation>
    <scope>NUCLEOTIDE SEQUENCE [LARGE SCALE GENOMIC DNA]</scope>
    <source>
        <strain evidence="5 6">DPC 6820</strain>
    </source>
</reference>
<dbReference type="GO" id="GO:0051087">
    <property type="term" value="F:protein-folding chaperone binding"/>
    <property type="evidence" value="ECO:0007669"/>
    <property type="project" value="TreeGrafter"/>
</dbReference>
<evidence type="ECO:0000256" key="3">
    <source>
        <dbReference type="HAMAP-Rule" id="MF_00580"/>
    </source>
</evidence>
<dbReference type="PRINTS" id="PR00297">
    <property type="entry name" value="CHAPERONIN10"/>
</dbReference>
<dbReference type="AlphaFoldDB" id="V7I0B1"/>
<keyword evidence="3" id="KW-0963">Cytoplasm</keyword>
<evidence type="ECO:0000256" key="1">
    <source>
        <dbReference type="ARBA" id="ARBA00006975"/>
    </source>
</evidence>
<evidence type="ECO:0000256" key="2">
    <source>
        <dbReference type="ARBA" id="ARBA00023186"/>
    </source>
</evidence>
<dbReference type="GO" id="GO:0005737">
    <property type="term" value="C:cytoplasm"/>
    <property type="evidence" value="ECO:0007669"/>
    <property type="project" value="UniProtKB-SubCell"/>
</dbReference>
<accession>V7I0B1</accession>
<dbReference type="GO" id="GO:0046872">
    <property type="term" value="F:metal ion binding"/>
    <property type="evidence" value="ECO:0007669"/>
    <property type="project" value="TreeGrafter"/>
</dbReference>
<comment type="subunit">
    <text evidence="3">Heptamer of 7 subunits arranged in a ring. Interacts with the chaperonin GroEL.</text>
</comment>
<comment type="function">
    <text evidence="3 4">Together with the chaperonin GroEL, plays an essential role in assisting protein folding. The GroEL-GroES system forms a nano-cage that allows encapsulation of the non-native substrate proteins and provides a physical environment optimized to promote and accelerate protein folding. GroES binds to the apical surface of the GroEL ring, thereby capping the opening of the GroEL channel.</text>
</comment>
<dbReference type="NCBIfam" id="NF001531">
    <property type="entry name" value="PRK00364.2-2"/>
    <property type="match status" value="1"/>
</dbReference>
<comment type="subcellular location">
    <subcellularLocation>
        <location evidence="3">Cytoplasm</location>
    </subcellularLocation>
</comment>
<dbReference type="GO" id="GO:0051082">
    <property type="term" value="F:unfolded protein binding"/>
    <property type="evidence" value="ECO:0007669"/>
    <property type="project" value="TreeGrafter"/>
</dbReference>
<dbReference type="SUPFAM" id="SSF50129">
    <property type="entry name" value="GroES-like"/>
    <property type="match status" value="1"/>
</dbReference>
<comment type="similarity">
    <text evidence="1 3 4">Belongs to the GroES chaperonin family.</text>
</comment>
<dbReference type="NCBIfam" id="NF001534">
    <property type="entry name" value="PRK00364.2-5"/>
    <property type="match status" value="1"/>
</dbReference>
<dbReference type="FunFam" id="2.30.33.40:FF:000001">
    <property type="entry name" value="10 kDa chaperonin"/>
    <property type="match status" value="1"/>
</dbReference>
<dbReference type="InterPro" id="IPR037124">
    <property type="entry name" value="Chaperonin_GroES_sf"/>
</dbReference>
<gene>
    <name evidence="3" type="primary">groES</name>
    <name evidence="3" type="synonym">groS</name>
    <name evidence="5" type="ORF">LEQ_0735</name>
</gene>
<name>V7I0B1_9LACO</name>
<protein>
    <recommendedName>
        <fullName evidence="3">Co-chaperonin GroES</fullName>
    </recommendedName>
    <alternativeName>
        <fullName evidence="3">10 kDa chaperonin</fullName>
    </alternativeName>
    <alternativeName>
        <fullName evidence="3">Chaperonin-10</fullName>
        <shortName evidence="3">Cpn10</shortName>
    </alternativeName>
</protein>
<dbReference type="GO" id="GO:0005524">
    <property type="term" value="F:ATP binding"/>
    <property type="evidence" value="ECO:0007669"/>
    <property type="project" value="InterPro"/>
</dbReference>
<dbReference type="NCBIfam" id="NF001533">
    <property type="entry name" value="PRK00364.2-4"/>
    <property type="match status" value="1"/>
</dbReference>
<keyword evidence="6" id="KW-1185">Reference proteome</keyword>
<dbReference type="InterPro" id="IPR011032">
    <property type="entry name" value="GroES-like_sf"/>
</dbReference>
<dbReference type="SMART" id="SM00883">
    <property type="entry name" value="Cpn10"/>
    <property type="match status" value="1"/>
</dbReference>
<dbReference type="Gene3D" id="2.30.33.40">
    <property type="entry name" value="GroES chaperonin"/>
    <property type="match status" value="1"/>
</dbReference>
<evidence type="ECO:0000313" key="6">
    <source>
        <dbReference type="Proteomes" id="UP000018559"/>
    </source>
</evidence>
<dbReference type="GO" id="GO:0044183">
    <property type="term" value="F:protein folding chaperone"/>
    <property type="evidence" value="ECO:0007669"/>
    <property type="project" value="InterPro"/>
</dbReference>
<keyword evidence="2 3" id="KW-0143">Chaperone</keyword>
<dbReference type="InterPro" id="IPR018369">
    <property type="entry name" value="Chaprnonin_Cpn10_CS"/>
</dbReference>
<proteinExistence type="inferred from homology"/>
<evidence type="ECO:0000256" key="4">
    <source>
        <dbReference type="RuleBase" id="RU000535"/>
    </source>
</evidence>
<dbReference type="Pfam" id="PF00166">
    <property type="entry name" value="Cpn10"/>
    <property type="match status" value="1"/>
</dbReference>
<dbReference type="PANTHER" id="PTHR10772">
    <property type="entry name" value="10 KDA HEAT SHOCK PROTEIN"/>
    <property type="match status" value="1"/>
</dbReference>
<dbReference type="HAMAP" id="MF_00580">
    <property type="entry name" value="CH10"/>
    <property type="match status" value="1"/>
</dbReference>
<dbReference type="InterPro" id="IPR020818">
    <property type="entry name" value="Chaperonin_GroES"/>
</dbReference>
<organism evidence="5 6">
    <name type="scientific">Ligilactobacillus equi DPC 6820</name>
    <dbReference type="NCBI Taxonomy" id="1392007"/>
    <lineage>
        <taxon>Bacteria</taxon>
        <taxon>Bacillati</taxon>
        <taxon>Bacillota</taxon>
        <taxon>Bacilli</taxon>
        <taxon>Lactobacillales</taxon>
        <taxon>Lactobacillaceae</taxon>
        <taxon>Ligilactobacillus</taxon>
    </lineage>
</organism>
<dbReference type="CDD" id="cd00320">
    <property type="entry name" value="cpn10"/>
    <property type="match status" value="1"/>
</dbReference>
<comment type="caution">
    <text evidence="5">The sequence shown here is derived from an EMBL/GenBank/DDBJ whole genome shotgun (WGS) entry which is preliminary data.</text>
</comment>
<dbReference type="PROSITE" id="PS00681">
    <property type="entry name" value="CHAPERONINS_CPN10"/>
    <property type="match status" value="1"/>
</dbReference>
<dbReference type="Proteomes" id="UP000018559">
    <property type="component" value="Unassembled WGS sequence"/>
</dbReference>
<dbReference type="PATRIC" id="fig|1392007.3.peg.502"/>
<dbReference type="PANTHER" id="PTHR10772:SF58">
    <property type="entry name" value="CO-CHAPERONIN GROES"/>
    <property type="match status" value="1"/>
</dbReference>
<sequence length="99" mass="10865">MEGFYVLKPLGDRVILQVQEQEEQKVGGIILASNAKEKPQTAKVVAVGSGRVLENGQTVALSVKEGDLVLFDKYAGTEVKYNQETYLVVRENDLIAIVD</sequence>
<evidence type="ECO:0000313" key="5">
    <source>
        <dbReference type="EMBL" id="ETA74721.1"/>
    </source>
</evidence>